<keyword evidence="3" id="KW-0489">Methyltransferase</keyword>
<dbReference type="Gene3D" id="3.40.50.150">
    <property type="entry name" value="Vaccinia Virus protein VP39"/>
    <property type="match status" value="1"/>
</dbReference>
<dbReference type="GO" id="GO:0008168">
    <property type="term" value="F:methyltransferase activity"/>
    <property type="evidence" value="ECO:0007669"/>
    <property type="project" value="UniProtKB-KW"/>
</dbReference>
<sequence length="63" mass="7183">MLSVAKKNGKEYRNISFAVGNALDSRLPNEEYDIILDRALIHHIADLKSCLEEAFRLLVRAKL</sequence>
<evidence type="ECO:0000313" key="5">
    <source>
        <dbReference type="Proteomes" id="UP000570010"/>
    </source>
</evidence>
<evidence type="ECO:0000313" key="2">
    <source>
        <dbReference type="EMBL" id="MBA4538656.1"/>
    </source>
</evidence>
<reference evidence="3 4" key="1">
    <citation type="submission" date="2020-02" db="EMBL/GenBank/DDBJ databases">
        <title>Bacillus aquiflavi sp. nov., isolated from yellow water of strong flavor Chinese baijiu in Yibin region of China.</title>
        <authorList>
            <person name="Xie J."/>
        </authorList>
    </citation>
    <scope>NUCLEOTIDE SEQUENCE [LARGE SCALE GENOMIC DNA]</scope>
    <source>
        <strain evidence="3 4">3H-10</strain>
    </source>
</reference>
<comment type="caution">
    <text evidence="3">The sequence shown here is derived from an EMBL/GenBank/DDBJ whole genome shotgun (WGS) entry which is preliminary data.</text>
</comment>
<evidence type="ECO:0000313" key="3">
    <source>
        <dbReference type="EMBL" id="NEY83016.1"/>
    </source>
</evidence>
<dbReference type="Proteomes" id="UP000570010">
    <property type="component" value="Unassembled WGS sequence"/>
</dbReference>
<dbReference type="InterPro" id="IPR013216">
    <property type="entry name" value="Methyltransf_11"/>
</dbReference>
<dbReference type="Pfam" id="PF08241">
    <property type="entry name" value="Methyltransf_11"/>
    <property type="match status" value="1"/>
</dbReference>
<dbReference type="RefSeq" id="WP_163243417.1">
    <property type="nucleotide sequence ID" value="NZ_CP082780.1"/>
</dbReference>
<keyword evidence="4" id="KW-1185">Reference proteome</keyword>
<dbReference type="EMBL" id="JACEIO010000059">
    <property type="protein sequence ID" value="MBA4538656.1"/>
    <property type="molecule type" value="Genomic_DNA"/>
</dbReference>
<dbReference type="InterPro" id="IPR029063">
    <property type="entry name" value="SAM-dependent_MTases_sf"/>
</dbReference>
<dbReference type="EMBL" id="JAAIWN010000061">
    <property type="protein sequence ID" value="NEY83016.1"/>
    <property type="molecule type" value="Genomic_DNA"/>
</dbReference>
<keyword evidence="3" id="KW-0808">Transferase</keyword>
<evidence type="ECO:0000259" key="1">
    <source>
        <dbReference type="Pfam" id="PF08241"/>
    </source>
</evidence>
<dbReference type="AlphaFoldDB" id="A0A6B3W518"/>
<protein>
    <submittedName>
        <fullName evidence="3">Class I SAM-dependent methyltransferase</fullName>
    </submittedName>
</protein>
<dbReference type="SUPFAM" id="SSF53335">
    <property type="entry name" value="S-adenosyl-L-methionine-dependent methyltransferases"/>
    <property type="match status" value="1"/>
</dbReference>
<accession>A0A6B3W518</accession>
<organism evidence="3 4">
    <name type="scientific">Bacillus aquiflavi</name>
    <dbReference type="NCBI Taxonomy" id="2672567"/>
    <lineage>
        <taxon>Bacteria</taxon>
        <taxon>Bacillati</taxon>
        <taxon>Bacillota</taxon>
        <taxon>Bacilli</taxon>
        <taxon>Bacillales</taxon>
        <taxon>Bacillaceae</taxon>
        <taxon>Bacillus</taxon>
    </lineage>
</organism>
<evidence type="ECO:0000313" key="4">
    <source>
        <dbReference type="Proteomes" id="UP000472971"/>
    </source>
</evidence>
<proteinExistence type="predicted"/>
<name>A0A6B3W518_9BACI</name>
<feature type="domain" description="Methyltransferase type 11" evidence="1">
    <location>
        <begin position="1"/>
        <end position="58"/>
    </location>
</feature>
<reference evidence="2 5" key="2">
    <citation type="submission" date="2020-07" db="EMBL/GenBank/DDBJ databases">
        <authorList>
            <person name="Feng H."/>
        </authorList>
    </citation>
    <scope>NUCLEOTIDE SEQUENCE [LARGE SCALE GENOMIC DNA]</scope>
    <source>
        <strain evidence="5">s-12</strain>
        <strain evidence="2">S-12</strain>
    </source>
</reference>
<dbReference type="GO" id="GO:0032259">
    <property type="term" value="P:methylation"/>
    <property type="evidence" value="ECO:0007669"/>
    <property type="project" value="UniProtKB-KW"/>
</dbReference>
<dbReference type="Proteomes" id="UP000472971">
    <property type="component" value="Unassembled WGS sequence"/>
</dbReference>
<gene>
    <name evidence="3" type="ORF">G4D64_16310</name>
    <name evidence="2" type="ORF">H1Z61_16370</name>
</gene>